<dbReference type="Proteomes" id="UP001324427">
    <property type="component" value="Unassembled WGS sequence"/>
</dbReference>
<protein>
    <recommendedName>
        <fullName evidence="3">F-box domain-containing protein</fullName>
    </recommendedName>
</protein>
<evidence type="ECO:0000313" key="1">
    <source>
        <dbReference type="EMBL" id="KAK4546789.1"/>
    </source>
</evidence>
<evidence type="ECO:0008006" key="3">
    <source>
        <dbReference type="Google" id="ProtNLM"/>
    </source>
</evidence>
<keyword evidence="2" id="KW-1185">Reference proteome</keyword>
<comment type="caution">
    <text evidence="1">The sequence shown here is derived from an EMBL/GenBank/DDBJ whole genome shotgun (WGS) entry which is preliminary data.</text>
</comment>
<gene>
    <name evidence="1" type="ORF">LTR36_001521</name>
</gene>
<sequence>MAATQRALSNDDLLLAIFEHVDSYETIGHARLTSKAIETAASPFLFSTLRLGFRKRYLRRLKWVAARKKFARGHNSGNSRELNAGLARLKALGKDEEELSYGVRLYPELAKAFQSLTGLKRAAVTGWSSGQQRMFYDQ</sequence>
<reference evidence="1 2" key="1">
    <citation type="submission" date="2021-11" db="EMBL/GenBank/DDBJ databases">
        <title>Black yeast isolated from Biological Soil Crust.</title>
        <authorList>
            <person name="Kurbessoian T."/>
        </authorList>
    </citation>
    <scope>NUCLEOTIDE SEQUENCE [LARGE SCALE GENOMIC DNA]</scope>
    <source>
        <strain evidence="1 2">CCFEE 5522</strain>
    </source>
</reference>
<evidence type="ECO:0000313" key="2">
    <source>
        <dbReference type="Proteomes" id="UP001324427"/>
    </source>
</evidence>
<name>A0AAV9JN34_9PEZI</name>
<dbReference type="AlphaFoldDB" id="A0AAV9JN34"/>
<proteinExistence type="predicted"/>
<organism evidence="1 2">
    <name type="scientific">Oleoguttula mirabilis</name>
    <dbReference type="NCBI Taxonomy" id="1507867"/>
    <lineage>
        <taxon>Eukaryota</taxon>
        <taxon>Fungi</taxon>
        <taxon>Dikarya</taxon>
        <taxon>Ascomycota</taxon>
        <taxon>Pezizomycotina</taxon>
        <taxon>Dothideomycetes</taxon>
        <taxon>Dothideomycetidae</taxon>
        <taxon>Mycosphaerellales</taxon>
        <taxon>Teratosphaeriaceae</taxon>
        <taxon>Oleoguttula</taxon>
    </lineage>
</organism>
<accession>A0AAV9JN34</accession>
<dbReference type="EMBL" id="JAVFHQ010000013">
    <property type="protein sequence ID" value="KAK4546789.1"/>
    <property type="molecule type" value="Genomic_DNA"/>
</dbReference>